<evidence type="ECO:0008006" key="2">
    <source>
        <dbReference type="Google" id="ProtNLM"/>
    </source>
</evidence>
<organism evidence="1">
    <name type="scientific">Ixodes ricinus</name>
    <name type="common">Common tick</name>
    <name type="synonym">Acarus ricinus</name>
    <dbReference type="NCBI Taxonomy" id="34613"/>
    <lineage>
        <taxon>Eukaryota</taxon>
        <taxon>Metazoa</taxon>
        <taxon>Ecdysozoa</taxon>
        <taxon>Arthropoda</taxon>
        <taxon>Chelicerata</taxon>
        <taxon>Arachnida</taxon>
        <taxon>Acari</taxon>
        <taxon>Parasitiformes</taxon>
        <taxon>Ixodida</taxon>
        <taxon>Ixodoidea</taxon>
        <taxon>Ixodidae</taxon>
        <taxon>Ixodinae</taxon>
        <taxon>Ixodes</taxon>
    </lineage>
</organism>
<dbReference type="EMBL" id="GBIH01001221">
    <property type="protein sequence ID" value="JAC93489.1"/>
    <property type="molecule type" value="mRNA"/>
</dbReference>
<accession>A0A090XBD0</accession>
<name>A0A090XBD0_IXORI</name>
<dbReference type="AlphaFoldDB" id="A0A090XBD0"/>
<protein>
    <recommendedName>
        <fullName evidence="2">Transposable element</fullName>
    </recommendedName>
</protein>
<reference evidence="1" key="1">
    <citation type="journal article" date="2015" name="PLoS Negl. Trop. Dis.">
        <title>Deep Sequencing Analysis of the Ixodes ricinus Haemocytome.</title>
        <authorList>
            <person name="Kotsyfakis M."/>
            <person name="Kopacek P."/>
            <person name="Franta Z."/>
            <person name="Pedra J.H."/>
            <person name="Ribeiro J.M."/>
        </authorList>
    </citation>
    <scope>NUCLEOTIDE SEQUENCE</scope>
</reference>
<feature type="non-terminal residue" evidence="1">
    <location>
        <position position="1"/>
    </location>
</feature>
<proteinExistence type="evidence at transcript level"/>
<sequence length="151" mass="17398">EKTSDARLIFYVAGYVARKTVLKTGCNDCFDDLLVSPEKANKYLATLTKFCDNGGLLYPSEKLFSFVEALELTFTMWFSYNELHQDSVADLTSCLQRSRISVGCTQHCVVLTNQITKFYLITRLHFFTKGLNKEKASLREKKKYMKLRHVT</sequence>
<evidence type="ECO:0000313" key="1">
    <source>
        <dbReference type="EMBL" id="JAC93489.1"/>
    </source>
</evidence>